<dbReference type="Proteomes" id="UP000664628">
    <property type="component" value="Unassembled WGS sequence"/>
</dbReference>
<reference evidence="2 3" key="1">
    <citation type="submission" date="2021-03" db="EMBL/GenBank/DDBJ databases">
        <title>Fibrella sp. HMF5405 genome sequencing and assembly.</title>
        <authorList>
            <person name="Kang H."/>
            <person name="Kim H."/>
            <person name="Bae S."/>
            <person name="Joh K."/>
        </authorList>
    </citation>
    <scope>NUCLEOTIDE SEQUENCE [LARGE SCALE GENOMIC DNA]</scope>
    <source>
        <strain evidence="2 3">HMF5405</strain>
    </source>
</reference>
<keyword evidence="3" id="KW-1185">Reference proteome</keyword>
<dbReference type="Gene3D" id="3.90.1570.10">
    <property type="entry name" value="tt1808, chain A"/>
    <property type="match status" value="1"/>
</dbReference>
<proteinExistence type="predicted"/>
<dbReference type="InterPro" id="IPR008538">
    <property type="entry name" value="Uma2"/>
</dbReference>
<dbReference type="Pfam" id="PF05685">
    <property type="entry name" value="Uma2"/>
    <property type="match status" value="1"/>
</dbReference>
<gene>
    <name evidence="2" type="ORF">J2I46_12340</name>
</gene>
<evidence type="ECO:0000313" key="2">
    <source>
        <dbReference type="EMBL" id="MBO0949377.1"/>
    </source>
</evidence>
<dbReference type="PANTHER" id="PTHR34107:SF4">
    <property type="entry name" value="SLL1222 PROTEIN"/>
    <property type="match status" value="1"/>
</dbReference>
<evidence type="ECO:0000259" key="1">
    <source>
        <dbReference type="Pfam" id="PF05685"/>
    </source>
</evidence>
<keyword evidence="2" id="KW-0540">Nuclease</keyword>
<accession>A0ABS3JH91</accession>
<dbReference type="GO" id="GO:0004519">
    <property type="term" value="F:endonuclease activity"/>
    <property type="evidence" value="ECO:0007669"/>
    <property type="project" value="UniProtKB-KW"/>
</dbReference>
<dbReference type="InterPro" id="IPR011335">
    <property type="entry name" value="Restrct_endonuc-II-like"/>
</dbReference>
<evidence type="ECO:0000313" key="3">
    <source>
        <dbReference type="Proteomes" id="UP000664628"/>
    </source>
</evidence>
<name>A0ABS3JH91_9BACT</name>
<feature type="domain" description="Putative restriction endonuclease" evidence="1">
    <location>
        <begin position="35"/>
        <end position="201"/>
    </location>
</feature>
<dbReference type="EMBL" id="JAFMYW010000003">
    <property type="protein sequence ID" value="MBO0949377.1"/>
    <property type="molecule type" value="Genomic_DNA"/>
</dbReference>
<dbReference type="RefSeq" id="WP_207329342.1">
    <property type="nucleotide sequence ID" value="NZ_JAFMYW010000003.1"/>
</dbReference>
<dbReference type="SUPFAM" id="SSF52980">
    <property type="entry name" value="Restriction endonuclease-like"/>
    <property type="match status" value="1"/>
</dbReference>
<organism evidence="2 3">
    <name type="scientific">Fibrella forsythiae</name>
    <dbReference type="NCBI Taxonomy" id="2817061"/>
    <lineage>
        <taxon>Bacteria</taxon>
        <taxon>Pseudomonadati</taxon>
        <taxon>Bacteroidota</taxon>
        <taxon>Cytophagia</taxon>
        <taxon>Cytophagales</taxon>
        <taxon>Spirosomataceae</taxon>
        <taxon>Fibrella</taxon>
    </lineage>
</organism>
<dbReference type="PANTHER" id="PTHR34107">
    <property type="entry name" value="SLL0198 PROTEIN-RELATED"/>
    <property type="match status" value="1"/>
</dbReference>
<dbReference type="CDD" id="cd06260">
    <property type="entry name" value="DUF820-like"/>
    <property type="match status" value="1"/>
</dbReference>
<sequence length="220" mass="25036">MTELLYQLLDTPKAPLIIQQALVILNNENEKRRAFYEWLDDDMKAEFINGEVVVHSPELDRHTEAVMNFCMLLNVFVTKHDLGLVRMEKALVELTRNSYEPDVCFWGSSKAAAIQPDQLYYPAPDLVVEVLSKSTQKHDRETKFIDYAAHGVAEYWLVDPLRQQIEAFTIDADTDEYEAAGTYTLKQAIESKAVQGFAMPVRAVFDKAANMIALQQLMSA</sequence>
<comment type="caution">
    <text evidence="2">The sequence shown here is derived from an EMBL/GenBank/DDBJ whole genome shotgun (WGS) entry which is preliminary data.</text>
</comment>
<keyword evidence="2" id="KW-0255">Endonuclease</keyword>
<dbReference type="InterPro" id="IPR012296">
    <property type="entry name" value="Nuclease_put_TT1808"/>
</dbReference>
<protein>
    <submittedName>
        <fullName evidence="2">Uma2 family endonuclease</fullName>
    </submittedName>
</protein>
<keyword evidence="2" id="KW-0378">Hydrolase</keyword>